<reference evidence="2" key="1">
    <citation type="submission" date="2018-05" db="EMBL/GenBank/DDBJ databases">
        <title>Draft genome of Mucuna pruriens seed.</title>
        <authorList>
            <person name="Nnadi N.E."/>
            <person name="Vos R."/>
            <person name="Hasami M.H."/>
            <person name="Devisetty U.K."/>
            <person name="Aguiy J.C."/>
        </authorList>
    </citation>
    <scope>NUCLEOTIDE SEQUENCE [LARGE SCALE GENOMIC DNA]</scope>
    <source>
        <strain evidence="2">JCA_2017</strain>
    </source>
</reference>
<name>A0A371GTJ4_MUCPR</name>
<feature type="domain" description="DUF7745" evidence="1">
    <location>
        <begin position="1"/>
        <end position="81"/>
    </location>
</feature>
<dbReference type="PANTHER" id="PTHR48154">
    <property type="entry name" value="PROTEIN, PUTATIVE-RELATED"/>
    <property type="match status" value="1"/>
</dbReference>
<dbReference type="InterPro" id="IPR056647">
    <property type="entry name" value="DUF7745"/>
</dbReference>
<feature type="non-terminal residue" evidence="2">
    <location>
        <position position="1"/>
    </location>
</feature>
<evidence type="ECO:0000313" key="2">
    <source>
        <dbReference type="EMBL" id="RDX93867.1"/>
    </source>
</evidence>
<dbReference type="EMBL" id="QJKJ01004509">
    <property type="protein sequence ID" value="RDX93867.1"/>
    <property type="molecule type" value="Genomic_DNA"/>
</dbReference>
<keyword evidence="3" id="KW-1185">Reference proteome</keyword>
<evidence type="ECO:0000313" key="3">
    <source>
        <dbReference type="Proteomes" id="UP000257109"/>
    </source>
</evidence>
<dbReference type="PANTHER" id="PTHR48154:SF1">
    <property type="entry name" value="PROTEIN, PUTATIVE-RELATED"/>
    <property type="match status" value="1"/>
</dbReference>
<dbReference type="OrthoDB" id="989156at2759"/>
<gene>
    <name evidence="2" type="ORF">CR513_23818</name>
</gene>
<accession>A0A371GTJ4</accession>
<evidence type="ECO:0000259" key="1">
    <source>
        <dbReference type="Pfam" id="PF24924"/>
    </source>
</evidence>
<dbReference type="AlphaFoldDB" id="A0A371GTJ4"/>
<organism evidence="2 3">
    <name type="scientific">Mucuna pruriens</name>
    <name type="common">Velvet bean</name>
    <name type="synonym">Dolichos pruriens</name>
    <dbReference type="NCBI Taxonomy" id="157652"/>
    <lineage>
        <taxon>Eukaryota</taxon>
        <taxon>Viridiplantae</taxon>
        <taxon>Streptophyta</taxon>
        <taxon>Embryophyta</taxon>
        <taxon>Tracheophyta</taxon>
        <taxon>Spermatophyta</taxon>
        <taxon>Magnoliopsida</taxon>
        <taxon>eudicotyledons</taxon>
        <taxon>Gunneridae</taxon>
        <taxon>Pentapetalae</taxon>
        <taxon>rosids</taxon>
        <taxon>fabids</taxon>
        <taxon>Fabales</taxon>
        <taxon>Fabaceae</taxon>
        <taxon>Papilionoideae</taxon>
        <taxon>50 kb inversion clade</taxon>
        <taxon>NPAAA clade</taxon>
        <taxon>indigoferoid/millettioid clade</taxon>
        <taxon>Phaseoleae</taxon>
        <taxon>Mucuna</taxon>
    </lineage>
</organism>
<comment type="caution">
    <text evidence="2">The sequence shown here is derived from an EMBL/GenBank/DDBJ whole genome shotgun (WGS) entry which is preliminary data.</text>
</comment>
<dbReference type="Pfam" id="PF24924">
    <property type="entry name" value="DUF7745"/>
    <property type="match status" value="1"/>
</dbReference>
<proteinExistence type="predicted"/>
<dbReference type="Proteomes" id="UP000257109">
    <property type="component" value="Unassembled WGS sequence"/>
</dbReference>
<protein>
    <recommendedName>
        <fullName evidence="1">DUF7745 domain-containing protein</fullName>
    </recommendedName>
</protein>
<sequence length="133" mass="14996">MDVYGLLVYGIVLFPQIEDHIDLITIDAFLAKRDRGENPVIVELANTYYTLDYCHERNERGLSCCTSLLYLWMIAHFVHSKRKTTGFPNVPLMGTQGTIYYNLELAGYPMVLPPSEEAVAPFVIHGIGTQNGE</sequence>